<reference evidence="5" key="2">
    <citation type="submission" date="2025-09" db="UniProtKB">
        <authorList>
            <consortium name="Ensembl"/>
        </authorList>
    </citation>
    <scope>IDENTIFICATION</scope>
</reference>
<proteinExistence type="predicted"/>
<feature type="compositionally biased region" description="Basic and acidic residues" evidence="4">
    <location>
        <begin position="292"/>
        <end position="309"/>
    </location>
</feature>
<dbReference type="PANTHER" id="PTHR15454:SF34">
    <property type="entry name" value="LEUCINE-RICH REPEAT AND COILED-COIL DOMAIN-CONTAINING PROTEIN 1"/>
    <property type="match status" value="1"/>
</dbReference>
<feature type="compositionally biased region" description="Basic and acidic residues" evidence="4">
    <location>
        <begin position="344"/>
        <end position="357"/>
    </location>
</feature>
<feature type="coiled-coil region" evidence="3">
    <location>
        <begin position="886"/>
        <end position="920"/>
    </location>
</feature>
<dbReference type="SMART" id="SM00365">
    <property type="entry name" value="LRR_SD22"/>
    <property type="match status" value="3"/>
</dbReference>
<dbReference type="InterPro" id="IPR001611">
    <property type="entry name" value="Leu-rich_rpt"/>
</dbReference>
<evidence type="ECO:0000313" key="5">
    <source>
        <dbReference type="Ensembl" id="ENSGMOP00000013435.2"/>
    </source>
</evidence>
<sequence length="942" mass="106146">MMAHRELSLIDKDVSSLLEVPLSPTVTSLNLHCNRISRIEALTSGGHLRHLDLSSNRISRIEGLASLTSLRTLNLSCNLIAKVEGLSGLVNLATLNLSYNKINSLTGLLYLHGEDYKLKQLSLHSNCLDSINHLLQCLLGVQNLREVTLSLDGKGNPVCSLSAYRKMVLQSLPQVCVLDGVDRLGNEAPLGEDSPGDTPGLEDYADFLFSSETSGSEQGDGALSTPRINQVLAEFRQRGVPGETQAPPPAAAPADRVNEQRIRKLEHQVSQLFHQAPASAGPGTSRLPVQRAKRDIDHTSESEGDSGKENRRRGGASTRRSPSSSRSTPASSTPTPARAAPTIVEERDQERERRWKAEQVARRLTEQLSSLQSQACEGKDLQDMALHTTDRLKELLLRERAGRLGLQGRVDELEGRSQALGQQLEKARADEEHHKRALGELEESVARADALRAGQQAEEMKKQQDLQNRAMALKREAELQKAAVRQLRAKLQQQQQLFTTREQEHRKELASRLAPGGEEFRQALAAEGAAAQQRHAQREAELEEKLAAGRSQYSALEDEFRMALTIESARFSEVKEACDHLSAELSQRRASLAQSQQRERRSSALVQELTAMVKEQKRRISELSRAKREAVQELKVPFINQSEQDLRLGLQLELLKKDKSRLLSQLTAQESVIDGLRAERKIWGQELAQQGVSLAQDRGRLEARVEVLTTELETQRKHSEQDGDALRIKAKIIDDQTATIRKLKEGLQEREELTRRQREEAAQAQKSFQRRLEEEAVALGELRDCVEQLTLRKEQLKQQLEEREQELDELRTVHSSSNKKWQEKAGLLTRLEGQVMRMKDNFDSKERLLLEERNKAAEAHKAAVDKLHSVDDAFRRQLESLQATHHAELLRLASDKQKQIERANQKVIQVEEEMRMLLEETESTKRVMEQKMTRLSSVLKDF</sequence>
<evidence type="ECO:0000256" key="2">
    <source>
        <dbReference type="ARBA" id="ARBA00022737"/>
    </source>
</evidence>
<organism evidence="5 6">
    <name type="scientific">Gadus morhua</name>
    <name type="common">Atlantic cod</name>
    <dbReference type="NCBI Taxonomy" id="8049"/>
    <lineage>
        <taxon>Eukaryota</taxon>
        <taxon>Metazoa</taxon>
        <taxon>Chordata</taxon>
        <taxon>Craniata</taxon>
        <taxon>Vertebrata</taxon>
        <taxon>Euteleostomi</taxon>
        <taxon>Actinopterygii</taxon>
        <taxon>Neopterygii</taxon>
        <taxon>Teleostei</taxon>
        <taxon>Neoteleostei</taxon>
        <taxon>Acanthomorphata</taxon>
        <taxon>Zeiogadaria</taxon>
        <taxon>Gadariae</taxon>
        <taxon>Gadiformes</taxon>
        <taxon>Gadoidei</taxon>
        <taxon>Gadidae</taxon>
        <taxon>Gadus</taxon>
    </lineage>
</organism>
<dbReference type="Gene3D" id="3.80.10.10">
    <property type="entry name" value="Ribonuclease Inhibitor"/>
    <property type="match status" value="2"/>
</dbReference>
<dbReference type="Pfam" id="PF12799">
    <property type="entry name" value="LRR_4"/>
    <property type="match status" value="1"/>
</dbReference>
<name>A0A8C5F7P4_GADMO</name>
<dbReference type="InterPro" id="IPR025875">
    <property type="entry name" value="Leu-rich_rpt_4"/>
</dbReference>
<reference evidence="5" key="1">
    <citation type="submission" date="2025-08" db="UniProtKB">
        <authorList>
            <consortium name="Ensembl"/>
        </authorList>
    </citation>
    <scope>IDENTIFICATION</scope>
</reference>
<feature type="coiled-coil region" evidence="3">
    <location>
        <begin position="606"/>
        <end position="633"/>
    </location>
</feature>
<dbReference type="GO" id="GO:0005813">
    <property type="term" value="C:centrosome"/>
    <property type="evidence" value="ECO:0007669"/>
    <property type="project" value="TreeGrafter"/>
</dbReference>
<accession>A0A8C5F7P4</accession>
<dbReference type="PANTHER" id="PTHR15454">
    <property type="entry name" value="NISCHARIN RELATED"/>
    <property type="match status" value="1"/>
</dbReference>
<dbReference type="GO" id="GO:0005737">
    <property type="term" value="C:cytoplasm"/>
    <property type="evidence" value="ECO:0007669"/>
    <property type="project" value="TreeGrafter"/>
</dbReference>
<feature type="region of interest" description="Disordered" evidence="4">
    <location>
        <begin position="274"/>
        <end position="357"/>
    </location>
</feature>
<dbReference type="GO" id="GO:0005814">
    <property type="term" value="C:centriole"/>
    <property type="evidence" value="ECO:0007669"/>
    <property type="project" value="UniProtKB-SubCell"/>
</dbReference>
<protein>
    <submittedName>
        <fullName evidence="5">Leucine rich repeat and coiled-coil centrosomal protein 1</fullName>
    </submittedName>
</protein>
<dbReference type="AlphaFoldDB" id="A0A8C5F7P4"/>
<keyword evidence="1" id="KW-0433">Leucine-rich repeat</keyword>
<dbReference type="SUPFAM" id="SSF52058">
    <property type="entry name" value="L domain-like"/>
    <property type="match status" value="1"/>
</dbReference>
<evidence type="ECO:0000256" key="1">
    <source>
        <dbReference type="ARBA" id="ARBA00022614"/>
    </source>
</evidence>
<dbReference type="GO" id="GO:0051301">
    <property type="term" value="P:cell division"/>
    <property type="evidence" value="ECO:0007669"/>
    <property type="project" value="UniProtKB-KW"/>
</dbReference>
<keyword evidence="3" id="KW-0175">Coiled coil</keyword>
<evidence type="ECO:0000313" key="6">
    <source>
        <dbReference type="Proteomes" id="UP000694546"/>
    </source>
</evidence>
<dbReference type="Proteomes" id="UP000694546">
    <property type="component" value="Chromosome 8"/>
</dbReference>
<dbReference type="Ensembl" id="ENSGMOT00000013791.2">
    <property type="protein sequence ID" value="ENSGMOP00000013435.2"/>
    <property type="gene ID" value="ENSGMOG00000012555.2"/>
</dbReference>
<dbReference type="SMART" id="SM00369">
    <property type="entry name" value="LRR_TYP"/>
    <property type="match status" value="3"/>
</dbReference>
<evidence type="ECO:0000256" key="4">
    <source>
        <dbReference type="SAM" id="MobiDB-lite"/>
    </source>
</evidence>
<keyword evidence="6" id="KW-1185">Reference proteome</keyword>
<dbReference type="GeneTree" id="ENSGT00940000157414"/>
<feature type="compositionally biased region" description="Low complexity" evidence="4">
    <location>
        <begin position="315"/>
        <end position="342"/>
    </location>
</feature>
<dbReference type="PROSITE" id="PS51450">
    <property type="entry name" value="LRR"/>
    <property type="match status" value="4"/>
</dbReference>
<feature type="coiled-coil region" evidence="3">
    <location>
        <begin position="744"/>
        <end position="820"/>
    </location>
</feature>
<dbReference type="InterPro" id="IPR032675">
    <property type="entry name" value="LRR_dom_sf"/>
</dbReference>
<gene>
    <name evidence="5" type="primary">lrrcc1</name>
</gene>
<feature type="coiled-coil region" evidence="3">
    <location>
        <begin position="410"/>
        <end position="504"/>
    </location>
</feature>
<evidence type="ECO:0000256" key="3">
    <source>
        <dbReference type="SAM" id="Coils"/>
    </source>
</evidence>
<keyword evidence="2" id="KW-0677">Repeat</keyword>
<dbReference type="InterPro" id="IPR003591">
    <property type="entry name" value="Leu-rich_rpt_typical-subtyp"/>
</dbReference>